<comment type="caution">
    <text evidence="2">The sequence shown here is derived from an EMBL/GenBank/DDBJ whole genome shotgun (WGS) entry which is preliminary data.</text>
</comment>
<gene>
    <name evidence="2" type="ORF">SCUCBS95973_001735</name>
</gene>
<sequence length="484" mass="53338">MASRSSGAAGSRREPSRTTEDSGRVSKRRKLDAEKTGAPSYTAFRYGRYGQVEPGALTMEIVSCDGGLYSGGSSYAAENILKNDNSVYCTKGNRCNIVLQHQGCTTFSLKELIIKAPGRNYSSPVKAGMVYLSMSKDELLRAEQYNANDRNMSDAALDQAVQEVCARASSSSPLLDYLSSDTFRSMGARIMVGNSTDNSDATRERQIQDMRRLVETARESLMQDAARAQQSTGQDTTTQLGFVVLTECSDDEDYAVPGATSRDRDPTDLEWRWSPTPLRNRPRRRLPVYDESTPLGTHLSWEVSRYRDNDDDEDDEDEDDEANEDEDEEDYTDAYQLDLGNPTASSPDSLPNESEDAPTAARSRAGHSHHSRDRANSRSGGHGFGGGASATDSINRAPLHGRTSTLSTRSLSSRPTSLPHAEFHIEPGKNKCTIVFDPPVTARYILLKMWNPSVDYDDNSNIDIQGVVAKGFAGPRYFPAMELR</sequence>
<accession>A0ABP0B149</accession>
<proteinExistence type="predicted"/>
<feature type="compositionally biased region" description="Basic and acidic residues" evidence="1">
    <location>
        <begin position="11"/>
        <end position="24"/>
    </location>
</feature>
<organism evidence="2 3">
    <name type="scientific">Sporothrix curviconia</name>
    <dbReference type="NCBI Taxonomy" id="1260050"/>
    <lineage>
        <taxon>Eukaryota</taxon>
        <taxon>Fungi</taxon>
        <taxon>Dikarya</taxon>
        <taxon>Ascomycota</taxon>
        <taxon>Pezizomycotina</taxon>
        <taxon>Sordariomycetes</taxon>
        <taxon>Sordariomycetidae</taxon>
        <taxon>Ophiostomatales</taxon>
        <taxon>Ophiostomataceae</taxon>
        <taxon>Sporothrix</taxon>
    </lineage>
</organism>
<feature type="compositionally biased region" description="Acidic residues" evidence="1">
    <location>
        <begin position="309"/>
        <end position="332"/>
    </location>
</feature>
<name>A0ABP0B149_9PEZI</name>
<feature type="compositionally biased region" description="Polar residues" evidence="1">
    <location>
        <begin position="342"/>
        <end position="352"/>
    </location>
</feature>
<feature type="compositionally biased region" description="Low complexity" evidence="1">
    <location>
        <begin position="1"/>
        <end position="10"/>
    </location>
</feature>
<dbReference type="Proteomes" id="UP001642405">
    <property type="component" value="Unassembled WGS sequence"/>
</dbReference>
<feature type="compositionally biased region" description="Low complexity" evidence="1">
    <location>
        <begin position="402"/>
        <end position="419"/>
    </location>
</feature>
<evidence type="ECO:0000313" key="3">
    <source>
        <dbReference type="Proteomes" id="UP001642405"/>
    </source>
</evidence>
<evidence type="ECO:0000313" key="2">
    <source>
        <dbReference type="EMBL" id="CAK7213244.1"/>
    </source>
</evidence>
<protein>
    <submittedName>
        <fullName evidence="2">Uncharacterized protein</fullName>
    </submittedName>
</protein>
<evidence type="ECO:0000256" key="1">
    <source>
        <dbReference type="SAM" id="MobiDB-lite"/>
    </source>
</evidence>
<feature type="region of interest" description="Disordered" evidence="1">
    <location>
        <begin position="253"/>
        <end position="423"/>
    </location>
</feature>
<feature type="region of interest" description="Disordered" evidence="1">
    <location>
        <begin position="1"/>
        <end position="36"/>
    </location>
</feature>
<keyword evidence="3" id="KW-1185">Reference proteome</keyword>
<reference evidence="2 3" key="1">
    <citation type="submission" date="2024-01" db="EMBL/GenBank/DDBJ databases">
        <authorList>
            <person name="Allen C."/>
            <person name="Tagirdzhanova G."/>
        </authorList>
    </citation>
    <scope>NUCLEOTIDE SEQUENCE [LARGE SCALE GENOMIC DNA]</scope>
</reference>
<feature type="compositionally biased region" description="Basic and acidic residues" evidence="1">
    <location>
        <begin position="261"/>
        <end position="271"/>
    </location>
</feature>
<dbReference type="EMBL" id="CAWUHB010000006">
    <property type="protein sequence ID" value="CAK7213244.1"/>
    <property type="molecule type" value="Genomic_DNA"/>
</dbReference>